<dbReference type="Pfam" id="PF13193">
    <property type="entry name" value="AMP-binding_C"/>
    <property type="match status" value="1"/>
</dbReference>
<dbReference type="NCBIfam" id="TIGR01733">
    <property type="entry name" value="AA-adenyl-dom"/>
    <property type="match status" value="1"/>
</dbReference>
<dbReference type="FunFam" id="3.30.300.30:FF:000010">
    <property type="entry name" value="Enterobactin synthetase component F"/>
    <property type="match status" value="1"/>
</dbReference>
<dbReference type="CDD" id="cd17643">
    <property type="entry name" value="A_NRPS_Cytc1-like"/>
    <property type="match status" value="1"/>
</dbReference>
<dbReference type="GO" id="GO:0003824">
    <property type="term" value="F:catalytic activity"/>
    <property type="evidence" value="ECO:0007669"/>
    <property type="project" value="InterPro"/>
</dbReference>
<dbReference type="SUPFAM" id="SSF52777">
    <property type="entry name" value="CoA-dependent acyltransferases"/>
    <property type="match status" value="2"/>
</dbReference>
<evidence type="ECO:0000256" key="3">
    <source>
        <dbReference type="ARBA" id="ARBA00022553"/>
    </source>
</evidence>
<dbReference type="FunFam" id="3.40.50.12780:FF:000012">
    <property type="entry name" value="Non-ribosomal peptide synthetase"/>
    <property type="match status" value="1"/>
</dbReference>
<dbReference type="PROSITE" id="PS50075">
    <property type="entry name" value="CARRIER"/>
    <property type="match status" value="1"/>
</dbReference>
<comment type="cofactor">
    <cofactor evidence="1">
        <name>pantetheine 4'-phosphate</name>
        <dbReference type="ChEBI" id="CHEBI:47942"/>
    </cofactor>
</comment>
<feature type="domain" description="Carrier" evidence="4">
    <location>
        <begin position="999"/>
        <end position="1074"/>
    </location>
</feature>
<dbReference type="GO" id="GO:0031177">
    <property type="term" value="F:phosphopantetheine binding"/>
    <property type="evidence" value="ECO:0007669"/>
    <property type="project" value="InterPro"/>
</dbReference>
<accession>A0A0E1W0K8</accession>
<dbReference type="Pfam" id="PF00501">
    <property type="entry name" value="AMP-binding"/>
    <property type="match status" value="1"/>
</dbReference>
<dbReference type="Gene3D" id="3.40.50.980">
    <property type="match status" value="2"/>
</dbReference>
<dbReference type="InterPro" id="IPR009081">
    <property type="entry name" value="PP-bd_ACP"/>
</dbReference>
<dbReference type="Pfam" id="PF00668">
    <property type="entry name" value="Condensation"/>
    <property type="match status" value="1"/>
</dbReference>
<dbReference type="Proteomes" id="UP000001812">
    <property type="component" value="Chromosome II"/>
</dbReference>
<protein>
    <submittedName>
        <fullName evidence="5">Non-ribosomal peptide synthase</fullName>
    </submittedName>
</protein>
<name>A0A0E1W0K8_BURPE</name>
<dbReference type="InterPro" id="IPR010071">
    <property type="entry name" value="AA_adenyl_dom"/>
</dbReference>
<dbReference type="FunFam" id="1.10.1200.10:FF:000016">
    <property type="entry name" value="Non-ribosomal peptide synthase"/>
    <property type="match status" value="1"/>
</dbReference>
<dbReference type="PANTHER" id="PTHR45527:SF14">
    <property type="entry name" value="PLIPASTATIN SYNTHASE SUBUNIT B"/>
    <property type="match status" value="1"/>
</dbReference>
<evidence type="ECO:0000313" key="5">
    <source>
        <dbReference type="EMBL" id="EET05944.1"/>
    </source>
</evidence>
<dbReference type="InterPro" id="IPR000873">
    <property type="entry name" value="AMP-dep_synth/lig_dom"/>
</dbReference>
<dbReference type="HOGENOM" id="CLU_000022_2_4_4"/>
<dbReference type="Pfam" id="PF00550">
    <property type="entry name" value="PP-binding"/>
    <property type="match status" value="1"/>
</dbReference>
<dbReference type="InterPro" id="IPR036736">
    <property type="entry name" value="ACP-like_sf"/>
</dbReference>
<dbReference type="Gene3D" id="3.30.559.30">
    <property type="entry name" value="Nonribosomal peptide synthetase, condensation domain"/>
    <property type="match status" value="1"/>
</dbReference>
<dbReference type="SUPFAM" id="SSF56801">
    <property type="entry name" value="Acetyl-CoA synthetase-like"/>
    <property type="match status" value="1"/>
</dbReference>
<dbReference type="AlphaFoldDB" id="A0A0E1W0K8"/>
<dbReference type="FunFam" id="2.30.38.10:FF:000001">
    <property type="entry name" value="Non-ribosomal peptide synthetase PvdI"/>
    <property type="match status" value="1"/>
</dbReference>
<dbReference type="GO" id="GO:0044550">
    <property type="term" value="P:secondary metabolite biosynthetic process"/>
    <property type="evidence" value="ECO:0007669"/>
    <property type="project" value="UniProtKB-ARBA"/>
</dbReference>
<dbReference type="InterPro" id="IPR020806">
    <property type="entry name" value="PKS_PP-bd"/>
</dbReference>
<dbReference type="SUPFAM" id="SSF47336">
    <property type="entry name" value="ACP-like"/>
    <property type="match status" value="1"/>
</dbReference>
<dbReference type="FunFam" id="3.40.50.980:FF:000002">
    <property type="entry name" value="Enterobactin synthetase component F"/>
    <property type="match status" value="1"/>
</dbReference>
<dbReference type="InterPro" id="IPR025110">
    <property type="entry name" value="AMP-bd_C"/>
</dbReference>
<organism evidence="5">
    <name type="scientific">Burkholderia pseudomallei 1710a</name>
    <dbReference type="NCBI Taxonomy" id="320371"/>
    <lineage>
        <taxon>Bacteria</taxon>
        <taxon>Pseudomonadati</taxon>
        <taxon>Pseudomonadota</taxon>
        <taxon>Betaproteobacteria</taxon>
        <taxon>Burkholderiales</taxon>
        <taxon>Burkholderiaceae</taxon>
        <taxon>Burkholderia</taxon>
        <taxon>pseudomallei group</taxon>
    </lineage>
</organism>
<dbReference type="PROSITE" id="PS00455">
    <property type="entry name" value="AMP_BINDING"/>
    <property type="match status" value="1"/>
</dbReference>
<sequence length="1089" mass="117948">MRAVAARMQHIDTGLRLAMNMRDTSLRPLLPAQREIWLAEQLRPGTGVYNTAGYADIVGAVDHGALRDAFGHAMREADAVRATFSVHGDDAWQTPRDAPHADVPLVDVSGQADPAGVALAWMMRDMRTPPDFAAGPLARSALLRVGAARFFWYVCAHHIVADAYGTALVVQRTAQLYGARVRGAAPPPAWFGTLDALIDEDRTYRESAAFADDRDYWRARLAAAPEPRSLSPVALPGQFAPAGDFHRQWGELDAATSDGLRAMARAGAQGMPPLVAAMMAAYVHRFTHERDIVLGLPVMARLSRATRKTPGMVANVLPLRFAFDRGTTFAALHAQCAAEMRASLRHQRYRGEAMLRDAQQRRPAERLHAQNVNVMAFERALAFGDCPARSHSLSNGPVDDFSITVYDDGARQPIRIAFDANAARYASGDLAAHRERFLRLGVALANAAQRPIADAQWLTPAERRTLVGERGTPAPDAGEPFDTIAARFAARAAERPDAIALVDRGRRITYGELNARANRLAHVLIEAGVGPEALVGLHMPRSAELVVGMLAILKAGGAYVPLDPAYPASRIEFMVADARPMLSITTGEHAAQLPARTPTIVLDAADAQAALRRAPAHDPVRPAPLDREHAAYVIYTSGSTGKPKGAVVSHRNVIRLLDGTRGWFDFGAAQTWTLFHSFAFDFSVWECWGALLTGGRLVVVPYDVSRSPAEFLKLLVDERVTVLNQTPSAFRQLMQADEAHADLSARLALRYVVFGGEALDARSLARWYERHADTAPRLVNMYGITETTVHVSYLALSRAIAGMPANSLIGRPLPDLRVYVLDAALRPVPAGVPGEMYVAGAGLARGYLRRPSLTAQRFIADPFGPPGTRMYRTGDVARWRADGGLDFIGRADEQVKVRGFRVELGEIAARLACDPSVAQAQAVVRQDGPAHERLVAYVVPRAGATIDVCALRASLAAEMPEYMVPAAIVALDAMPLTPNGKLDRAALPAPIVTGTSRRAPENRIEQQVCAMFAELLDAQTLGAEDNFFELGGDSLLAMRAINKLRQTFDVELTIRDLFSAPTVAALSMRLDAQLAARRAHADGAELPAG</sequence>
<dbReference type="InterPro" id="IPR045851">
    <property type="entry name" value="AMP-bd_C_sf"/>
</dbReference>
<dbReference type="InterPro" id="IPR001242">
    <property type="entry name" value="Condensation_dom"/>
</dbReference>
<evidence type="ECO:0000259" key="4">
    <source>
        <dbReference type="PROSITE" id="PS50075"/>
    </source>
</evidence>
<dbReference type="GO" id="GO:0043041">
    <property type="term" value="P:amino acid activation for nonribosomal peptide biosynthetic process"/>
    <property type="evidence" value="ECO:0007669"/>
    <property type="project" value="TreeGrafter"/>
</dbReference>
<evidence type="ECO:0000256" key="2">
    <source>
        <dbReference type="ARBA" id="ARBA00022450"/>
    </source>
</evidence>
<dbReference type="InterPro" id="IPR020845">
    <property type="entry name" value="AMP-binding_CS"/>
</dbReference>
<dbReference type="PANTHER" id="PTHR45527">
    <property type="entry name" value="NONRIBOSOMAL PEPTIDE SYNTHETASE"/>
    <property type="match status" value="1"/>
</dbReference>
<keyword evidence="2" id="KW-0596">Phosphopantetheine</keyword>
<dbReference type="PROSITE" id="PS00012">
    <property type="entry name" value="PHOSPHOPANTETHEINE"/>
    <property type="match status" value="1"/>
</dbReference>
<gene>
    <name evidence="5" type="ORF">BURPS1710A_A0936</name>
</gene>
<dbReference type="SMART" id="SM00823">
    <property type="entry name" value="PKS_PP"/>
    <property type="match status" value="1"/>
</dbReference>
<dbReference type="Gene3D" id="3.40.50.1820">
    <property type="entry name" value="alpha/beta hydrolase"/>
    <property type="match status" value="1"/>
</dbReference>
<proteinExistence type="predicted"/>
<dbReference type="InterPro" id="IPR029058">
    <property type="entry name" value="AB_hydrolase_fold"/>
</dbReference>
<dbReference type="EMBL" id="CM000833">
    <property type="protein sequence ID" value="EET05944.1"/>
    <property type="molecule type" value="Genomic_DNA"/>
</dbReference>
<dbReference type="FunFam" id="3.40.50.980:FF:000001">
    <property type="entry name" value="Non-ribosomal peptide synthetase"/>
    <property type="match status" value="1"/>
</dbReference>
<keyword evidence="3" id="KW-0597">Phosphoprotein</keyword>
<dbReference type="Gene3D" id="3.30.559.10">
    <property type="entry name" value="Chloramphenicol acetyltransferase-like domain"/>
    <property type="match status" value="1"/>
</dbReference>
<dbReference type="Gene3D" id="2.30.38.10">
    <property type="entry name" value="Luciferase, Domain 3"/>
    <property type="match status" value="1"/>
</dbReference>
<evidence type="ECO:0000256" key="1">
    <source>
        <dbReference type="ARBA" id="ARBA00001957"/>
    </source>
</evidence>
<dbReference type="Gene3D" id="3.30.300.30">
    <property type="match status" value="1"/>
</dbReference>
<dbReference type="GO" id="GO:0005829">
    <property type="term" value="C:cytosol"/>
    <property type="evidence" value="ECO:0007669"/>
    <property type="project" value="TreeGrafter"/>
</dbReference>
<dbReference type="InterPro" id="IPR006162">
    <property type="entry name" value="Ppantetheine_attach_site"/>
</dbReference>
<dbReference type="GO" id="GO:0072330">
    <property type="term" value="P:monocarboxylic acid biosynthetic process"/>
    <property type="evidence" value="ECO:0007669"/>
    <property type="project" value="UniProtKB-ARBA"/>
</dbReference>
<reference evidence="5" key="1">
    <citation type="submission" date="2009-05" db="EMBL/GenBank/DDBJ databases">
        <authorList>
            <person name="Harkins D.M."/>
            <person name="DeShazer D."/>
            <person name="Woods D.E."/>
            <person name="Brinkac L.M."/>
            <person name="Brown K.A."/>
            <person name="Hung G.C."/>
            <person name="Tuanyok A."/>
            <person name="Zhang B."/>
            <person name="Nierman W.C."/>
        </authorList>
    </citation>
    <scope>NUCLEOTIDE SEQUENCE [LARGE SCALE GENOMIC DNA]</scope>
    <source>
        <strain evidence="5">1710a</strain>
    </source>
</reference>
<dbReference type="InterPro" id="IPR023213">
    <property type="entry name" value="CAT-like_dom_sf"/>
</dbReference>